<dbReference type="AlphaFoldDB" id="A0A834NKA1"/>
<evidence type="ECO:0000313" key="1">
    <source>
        <dbReference type="EMBL" id="KAF7412115.1"/>
    </source>
</evidence>
<dbReference type="SUPFAM" id="SSF52540">
    <property type="entry name" value="P-loop containing nucleoside triphosphate hydrolases"/>
    <property type="match status" value="1"/>
</dbReference>
<gene>
    <name evidence="1" type="ORF">HZH66_001011</name>
</gene>
<dbReference type="GO" id="GO:0003676">
    <property type="term" value="F:nucleic acid binding"/>
    <property type="evidence" value="ECO:0007669"/>
    <property type="project" value="InterPro"/>
</dbReference>
<name>A0A834NKA1_VESVU</name>
<reference evidence="1" key="1">
    <citation type="journal article" date="2020" name="G3 (Bethesda)">
        <title>High-Quality Assemblies for Three Invasive Social Wasps from the &lt;i&gt;Vespula&lt;/i&gt; Genus.</title>
        <authorList>
            <person name="Harrop T.W.R."/>
            <person name="Guhlin J."/>
            <person name="McLaughlin G.M."/>
            <person name="Permina E."/>
            <person name="Stockwell P."/>
            <person name="Gilligan J."/>
            <person name="Le Lec M.F."/>
            <person name="Gruber M.A.M."/>
            <person name="Quinn O."/>
            <person name="Lovegrove M."/>
            <person name="Duncan E.J."/>
            <person name="Remnant E.J."/>
            <person name="Van Eeckhoven J."/>
            <person name="Graham B."/>
            <person name="Knapp R.A."/>
            <person name="Langford K.W."/>
            <person name="Kronenberg Z."/>
            <person name="Press M.O."/>
            <person name="Eacker S.M."/>
            <person name="Wilson-Rankin E.E."/>
            <person name="Purcell J."/>
            <person name="Lester P.J."/>
            <person name="Dearden P.K."/>
        </authorList>
    </citation>
    <scope>NUCLEOTIDE SEQUENCE</scope>
    <source>
        <strain evidence="1">Marl-1</strain>
    </source>
</reference>
<dbReference type="EMBL" id="JACSEA010000001">
    <property type="protein sequence ID" value="KAF7412115.1"/>
    <property type="molecule type" value="Genomic_DNA"/>
</dbReference>
<evidence type="ECO:0000313" key="2">
    <source>
        <dbReference type="Proteomes" id="UP000614350"/>
    </source>
</evidence>
<keyword evidence="2" id="KW-1185">Reference proteome</keyword>
<sequence>MEMSRVPILVILGSTGSGKSKLGIELARRFCGEIISADSMQTRRQMRFVHDGSSVHFSHTTMDYLDQRYFGRWIGRRRSIASPARFPDLNPLHFFFLWAYLKQLVYATLVPNVDILRDRILYGCHRIWNTVEIPVRQNMRRRIDAEAGHFQHLLRSTDMTSEGL</sequence>
<comment type="caution">
    <text evidence="1">The sequence shown here is derived from an EMBL/GenBank/DDBJ whole genome shotgun (WGS) entry which is preliminary data.</text>
</comment>
<dbReference type="InterPro" id="IPR027417">
    <property type="entry name" value="P-loop_NTPase"/>
</dbReference>
<dbReference type="Gene3D" id="3.30.420.10">
    <property type="entry name" value="Ribonuclease H-like superfamily/Ribonuclease H"/>
    <property type="match status" value="1"/>
</dbReference>
<dbReference type="PANTHER" id="PTHR47326:SF1">
    <property type="entry name" value="HTH PSQ-TYPE DOMAIN-CONTAINING PROTEIN"/>
    <property type="match status" value="1"/>
</dbReference>
<protein>
    <submittedName>
        <fullName evidence="1">Uncharacterized protein</fullName>
    </submittedName>
</protein>
<dbReference type="PANTHER" id="PTHR47326">
    <property type="entry name" value="TRANSPOSABLE ELEMENT TC3 TRANSPOSASE-LIKE PROTEIN"/>
    <property type="match status" value="1"/>
</dbReference>
<dbReference type="Proteomes" id="UP000614350">
    <property type="component" value="Unassembled WGS sequence"/>
</dbReference>
<organism evidence="1 2">
    <name type="scientific">Vespula vulgaris</name>
    <name type="common">Yellow jacket</name>
    <name type="synonym">Wasp</name>
    <dbReference type="NCBI Taxonomy" id="7454"/>
    <lineage>
        <taxon>Eukaryota</taxon>
        <taxon>Metazoa</taxon>
        <taxon>Ecdysozoa</taxon>
        <taxon>Arthropoda</taxon>
        <taxon>Hexapoda</taxon>
        <taxon>Insecta</taxon>
        <taxon>Pterygota</taxon>
        <taxon>Neoptera</taxon>
        <taxon>Endopterygota</taxon>
        <taxon>Hymenoptera</taxon>
        <taxon>Apocrita</taxon>
        <taxon>Aculeata</taxon>
        <taxon>Vespoidea</taxon>
        <taxon>Vespidae</taxon>
        <taxon>Vespinae</taxon>
        <taxon>Vespula</taxon>
    </lineage>
</organism>
<accession>A0A834NKA1</accession>
<dbReference type="InterPro" id="IPR036397">
    <property type="entry name" value="RNaseH_sf"/>
</dbReference>
<proteinExistence type="predicted"/>